<dbReference type="EMBL" id="FMBG01000010">
    <property type="protein sequence ID" value="SCB92314.1"/>
    <property type="molecule type" value="Genomic_DNA"/>
</dbReference>
<gene>
    <name evidence="1" type="ORF">BC10311_00755</name>
</gene>
<evidence type="ECO:0000313" key="2">
    <source>
        <dbReference type="Proteomes" id="UP000195728"/>
    </source>
</evidence>
<dbReference type="Proteomes" id="UP000195728">
    <property type="component" value="Unassembled WGS sequence"/>
</dbReference>
<sequence length="15" mass="1742">MRIKGHNVEKQDVTS</sequence>
<accession>A0AB37YKZ7</accession>
<organism evidence="1 2">
    <name type="scientific">Bacillus wiedmannii</name>
    <dbReference type="NCBI Taxonomy" id="1890302"/>
    <lineage>
        <taxon>Bacteria</taxon>
        <taxon>Bacillati</taxon>
        <taxon>Bacillota</taxon>
        <taxon>Bacilli</taxon>
        <taxon>Bacillales</taxon>
        <taxon>Bacillaceae</taxon>
        <taxon>Bacillus</taxon>
        <taxon>Bacillus cereus group</taxon>
    </lineage>
</organism>
<proteinExistence type="predicted"/>
<comment type="caution">
    <text evidence="1">The sequence shown here is derived from an EMBL/GenBank/DDBJ whole genome shotgun (WGS) entry which is preliminary data.</text>
</comment>
<reference evidence="1 2" key="1">
    <citation type="submission" date="2016-08" db="EMBL/GenBank/DDBJ databases">
        <authorList>
            <person name="Loux V."/>
            <person name="Rue O."/>
        </authorList>
    </citation>
    <scope>NUCLEOTIDE SEQUENCE [LARGE SCALE GENOMIC DNA]</scope>
    <source>
        <strain evidence="1 2">WSBC_10311</strain>
    </source>
</reference>
<protein>
    <submittedName>
        <fullName evidence="1">Uncharacterized protein</fullName>
    </submittedName>
</protein>
<evidence type="ECO:0000313" key="1">
    <source>
        <dbReference type="EMBL" id="SCB92314.1"/>
    </source>
</evidence>
<name>A0AB37YKZ7_9BACI</name>